<feature type="signal peptide" evidence="2">
    <location>
        <begin position="1"/>
        <end position="27"/>
    </location>
</feature>
<proteinExistence type="predicted"/>
<name>A0A9X1WI02_9CORY</name>
<dbReference type="Proteomes" id="UP001139207">
    <property type="component" value="Unassembled WGS sequence"/>
</dbReference>
<evidence type="ECO:0000256" key="2">
    <source>
        <dbReference type="SAM" id="SignalP"/>
    </source>
</evidence>
<protein>
    <recommendedName>
        <fullName evidence="5">Secreted protein</fullName>
    </recommendedName>
</protein>
<sequence length="316" mass="33128">MTTYPTPRRYRSAFLAAAATTALILTACSGDGSGDTPASTSSPATTAPSTSLVDAEVGKEISDDGATWTIHSISRNAECDYGSVDQPQTGFELVQFRAGVHNEHAGNAFVFEPTDVVAENGEPIEWPEELRGSGGFCEPAPGDDGYINWDDDVEAGTQTFVYGAFAVPENTGFMSIRGHKFAIPEDYIDDVEGPGEEPGPEPSTEQVPEQVPAEPHSEPSSIWAPTGEGYQCPQTDAYVWDPANCTPENLGAGPLPDPATVPIPDGGTCPAAICGYGHDENGNPNPSSGELQTQDGCEEGYITDPELCAAVGRPLG</sequence>
<accession>A0A9X1WI02</accession>
<feature type="compositionally biased region" description="Low complexity" evidence="1">
    <location>
        <begin position="31"/>
        <end position="51"/>
    </location>
</feature>
<dbReference type="EMBL" id="JALIEA010000017">
    <property type="protein sequence ID" value="MCJ7859474.1"/>
    <property type="molecule type" value="Genomic_DNA"/>
</dbReference>
<feature type="chain" id="PRO_5040943575" description="Secreted protein" evidence="2">
    <location>
        <begin position="28"/>
        <end position="316"/>
    </location>
</feature>
<feature type="region of interest" description="Disordered" evidence="1">
    <location>
        <begin position="188"/>
        <end position="228"/>
    </location>
</feature>
<reference evidence="3" key="1">
    <citation type="submission" date="2022-04" db="EMBL/GenBank/DDBJ databases">
        <title>Corynebacterium kalidii LD5P10.</title>
        <authorList>
            <person name="Sun J.Q."/>
        </authorList>
    </citation>
    <scope>NUCLEOTIDE SEQUENCE</scope>
    <source>
        <strain evidence="3">LD5P10</strain>
    </source>
</reference>
<dbReference type="AlphaFoldDB" id="A0A9X1WI02"/>
<feature type="compositionally biased region" description="Acidic residues" evidence="1">
    <location>
        <begin position="188"/>
        <end position="199"/>
    </location>
</feature>
<evidence type="ECO:0000313" key="4">
    <source>
        <dbReference type="Proteomes" id="UP001139207"/>
    </source>
</evidence>
<evidence type="ECO:0008006" key="5">
    <source>
        <dbReference type="Google" id="ProtNLM"/>
    </source>
</evidence>
<gene>
    <name evidence="3" type="ORF">MUN33_12255</name>
</gene>
<keyword evidence="2" id="KW-0732">Signal</keyword>
<evidence type="ECO:0000313" key="3">
    <source>
        <dbReference type="EMBL" id="MCJ7859474.1"/>
    </source>
</evidence>
<organism evidence="3 4">
    <name type="scientific">Corynebacterium kalidii</name>
    <dbReference type="NCBI Taxonomy" id="2931982"/>
    <lineage>
        <taxon>Bacteria</taxon>
        <taxon>Bacillati</taxon>
        <taxon>Actinomycetota</taxon>
        <taxon>Actinomycetes</taxon>
        <taxon>Mycobacteriales</taxon>
        <taxon>Corynebacteriaceae</taxon>
        <taxon>Corynebacterium</taxon>
    </lineage>
</organism>
<keyword evidence="4" id="KW-1185">Reference proteome</keyword>
<feature type="region of interest" description="Disordered" evidence="1">
    <location>
        <begin position="31"/>
        <end position="53"/>
    </location>
</feature>
<comment type="caution">
    <text evidence="3">The sequence shown here is derived from an EMBL/GenBank/DDBJ whole genome shotgun (WGS) entry which is preliminary data.</text>
</comment>
<dbReference type="RefSeq" id="WP_244805201.1">
    <property type="nucleotide sequence ID" value="NZ_JALIEA010000017.1"/>
</dbReference>
<evidence type="ECO:0000256" key="1">
    <source>
        <dbReference type="SAM" id="MobiDB-lite"/>
    </source>
</evidence>